<accession>A0A409YCJ4</accession>
<proteinExistence type="predicted"/>
<dbReference type="AlphaFoldDB" id="A0A409YCJ4"/>
<gene>
    <name evidence="1" type="ORF">CVT24_000956</name>
</gene>
<reference evidence="1 2" key="1">
    <citation type="journal article" date="2018" name="Evol. Lett.">
        <title>Horizontal gene cluster transfer increased hallucinogenic mushroom diversity.</title>
        <authorList>
            <person name="Reynolds H.T."/>
            <person name="Vijayakumar V."/>
            <person name="Gluck-Thaler E."/>
            <person name="Korotkin H.B."/>
            <person name="Matheny P.B."/>
            <person name="Slot J.C."/>
        </authorList>
    </citation>
    <scope>NUCLEOTIDE SEQUENCE [LARGE SCALE GENOMIC DNA]</scope>
    <source>
        <strain evidence="1 2">2629</strain>
    </source>
</reference>
<evidence type="ECO:0000313" key="2">
    <source>
        <dbReference type="Proteomes" id="UP000284842"/>
    </source>
</evidence>
<evidence type="ECO:0000313" key="1">
    <source>
        <dbReference type="EMBL" id="PPR00732.1"/>
    </source>
</evidence>
<organism evidence="1 2">
    <name type="scientific">Panaeolus cyanescens</name>
    <dbReference type="NCBI Taxonomy" id="181874"/>
    <lineage>
        <taxon>Eukaryota</taxon>
        <taxon>Fungi</taxon>
        <taxon>Dikarya</taxon>
        <taxon>Basidiomycota</taxon>
        <taxon>Agaricomycotina</taxon>
        <taxon>Agaricomycetes</taxon>
        <taxon>Agaricomycetidae</taxon>
        <taxon>Agaricales</taxon>
        <taxon>Agaricineae</taxon>
        <taxon>Galeropsidaceae</taxon>
        <taxon>Panaeolus</taxon>
    </lineage>
</organism>
<dbReference type="Proteomes" id="UP000284842">
    <property type="component" value="Unassembled WGS sequence"/>
</dbReference>
<dbReference type="InParanoid" id="A0A409YCJ4"/>
<protein>
    <submittedName>
        <fullName evidence="1">Uncharacterized protein</fullName>
    </submittedName>
</protein>
<dbReference type="EMBL" id="NHTK01001296">
    <property type="protein sequence ID" value="PPR00732.1"/>
    <property type="molecule type" value="Genomic_DNA"/>
</dbReference>
<comment type="caution">
    <text evidence="1">The sequence shown here is derived from an EMBL/GenBank/DDBJ whole genome shotgun (WGS) entry which is preliminary data.</text>
</comment>
<keyword evidence="2" id="KW-1185">Reference proteome</keyword>
<sequence length="259" mass="28868">MPPTNPSSQSPALILRDPLDVPHYHTGNDGISSMVGCINIKRVESKGDLYHYLVASLLNAPGTSARTPMIGVFYYNGPCTKIDLHKFKKSEVYLVRSSLYRPIWTDKFQLGLKEYPLYGELHWIVRIPVPNICEMEMPYLTVAGICSSSDNMAKVFSIKIGPKMCIHPQDVRLSSEAKEESALTTFTCIFPKEGDRHMFTAPYRDIHPGDCVTVHGFMTRVPFTPTSSADREPFTIVVDCMSVAKAKVPLGLELVAVIQ</sequence>
<name>A0A409YCJ4_9AGAR</name>